<name>A0A938X0C2_9CLOT</name>
<sequence>MNTRRLHHQRKRMRQVYLKKMAFCFATLVFVLCFSILAGSRMADAHDDSQNTLNKYYKSIEVESGDTLWDIASEYAETDNQETIRSYVGEIMKINGMAADSIQAGEYLTVVYYAD</sequence>
<dbReference type="Pfam" id="PF01476">
    <property type="entry name" value="LysM"/>
    <property type="match status" value="1"/>
</dbReference>
<reference evidence="1" key="2">
    <citation type="journal article" date="2021" name="Sci. Rep.">
        <title>The distribution of antibiotic resistance genes in chicken gut microbiota commensals.</title>
        <authorList>
            <person name="Juricova H."/>
            <person name="Matiasovicova J."/>
            <person name="Kubasova T."/>
            <person name="Cejkova D."/>
            <person name="Rychlik I."/>
        </authorList>
    </citation>
    <scope>NUCLEOTIDE SEQUENCE</scope>
    <source>
        <strain evidence="1">An420c</strain>
    </source>
</reference>
<evidence type="ECO:0000313" key="1">
    <source>
        <dbReference type="EMBL" id="MBM6825997.1"/>
    </source>
</evidence>
<organism evidence="1 2">
    <name type="scientific">Mordavella massiliensis</name>
    <dbReference type="NCBI Taxonomy" id="1871024"/>
    <lineage>
        <taxon>Bacteria</taxon>
        <taxon>Bacillati</taxon>
        <taxon>Bacillota</taxon>
        <taxon>Clostridia</taxon>
        <taxon>Eubacteriales</taxon>
        <taxon>Clostridiaceae</taxon>
        <taxon>Mordavella</taxon>
    </lineage>
</organism>
<protein>
    <submittedName>
        <fullName evidence="1">LysM peptidoglycan-binding domain-containing protein</fullName>
    </submittedName>
</protein>
<dbReference type="RefSeq" id="WP_204908062.1">
    <property type="nucleotide sequence ID" value="NZ_JACJLV010000005.1"/>
</dbReference>
<accession>A0A938X0C2</accession>
<evidence type="ECO:0000313" key="2">
    <source>
        <dbReference type="Proteomes" id="UP000713880"/>
    </source>
</evidence>
<keyword evidence="2" id="KW-1185">Reference proteome</keyword>
<proteinExistence type="predicted"/>
<dbReference type="CDD" id="cd00118">
    <property type="entry name" value="LysM"/>
    <property type="match status" value="1"/>
</dbReference>
<dbReference type="Gene3D" id="3.10.350.10">
    <property type="entry name" value="LysM domain"/>
    <property type="match status" value="1"/>
</dbReference>
<dbReference type="PROSITE" id="PS51782">
    <property type="entry name" value="LYSM"/>
    <property type="match status" value="1"/>
</dbReference>
<dbReference type="SUPFAM" id="SSF54106">
    <property type="entry name" value="LysM domain"/>
    <property type="match status" value="1"/>
</dbReference>
<dbReference type="InterPro" id="IPR018392">
    <property type="entry name" value="LysM"/>
</dbReference>
<reference evidence="1" key="1">
    <citation type="submission" date="2020-08" db="EMBL/GenBank/DDBJ databases">
        <authorList>
            <person name="Cejkova D."/>
            <person name="Kubasova T."/>
            <person name="Jahodarova E."/>
            <person name="Rychlik I."/>
        </authorList>
    </citation>
    <scope>NUCLEOTIDE SEQUENCE</scope>
    <source>
        <strain evidence="1">An420c</strain>
    </source>
</reference>
<gene>
    <name evidence="1" type="ORF">H6A13_02605</name>
</gene>
<dbReference type="EMBL" id="JACJLV010000005">
    <property type="protein sequence ID" value="MBM6825997.1"/>
    <property type="molecule type" value="Genomic_DNA"/>
</dbReference>
<dbReference type="Proteomes" id="UP000713880">
    <property type="component" value="Unassembled WGS sequence"/>
</dbReference>
<comment type="caution">
    <text evidence="1">The sequence shown here is derived from an EMBL/GenBank/DDBJ whole genome shotgun (WGS) entry which is preliminary data.</text>
</comment>
<dbReference type="AlphaFoldDB" id="A0A938X0C2"/>
<dbReference type="InterPro" id="IPR036779">
    <property type="entry name" value="LysM_dom_sf"/>
</dbReference>